<evidence type="ECO:0000256" key="7">
    <source>
        <dbReference type="ARBA" id="ARBA00049370"/>
    </source>
</evidence>
<dbReference type="GO" id="GO:0000103">
    <property type="term" value="P:sulfate assimilation"/>
    <property type="evidence" value="ECO:0007669"/>
    <property type="project" value="UniProtKB-UniRule"/>
</dbReference>
<dbReference type="NCBIfam" id="NF003166">
    <property type="entry name" value="PRK04149.1"/>
    <property type="match status" value="1"/>
</dbReference>
<dbReference type="UniPathway" id="UPA00140">
    <property type="reaction ID" value="UER00204"/>
</dbReference>
<dbReference type="GO" id="GO:0004781">
    <property type="term" value="F:sulfate adenylyltransferase (ATP) activity"/>
    <property type="evidence" value="ECO:0007669"/>
    <property type="project" value="UniProtKB-UniRule"/>
</dbReference>
<evidence type="ECO:0000256" key="2">
    <source>
        <dbReference type="ARBA" id="ARBA00022679"/>
    </source>
</evidence>
<comment type="similarity">
    <text evidence="6 8">Belongs to the sulfate adenylyltransferase family.</text>
</comment>
<evidence type="ECO:0000256" key="5">
    <source>
        <dbReference type="ARBA" id="ARBA00022840"/>
    </source>
</evidence>
<sequence length="361" mass="41434">MSEKHSNLIIKSTKETIQDAFNIINGTYAPLTGFLRQQDFQSVLDNMRLANGSVWSIPVVFDVDEKDRQNIKVSNDIIIVDTNNNHKVILKNIEIYPYNKDEYAQKVFGTTDLAHPGVNGIRQKGDYLVGGDLEKISDHEKIFPEFYFSPEETKKIFKENGWKTVVAFQTRNVPHRSHEFLQKKALEQVDGLFINPVIGKKKIGDFKDEVILRAYQKLIDIYYPKEKVFLGILPMKMNYAGPREAIFHALIRKNFGCTHMIIGRDHAGVGSYYDPYAAHRIFDNFSKEELGIEILKFKNASFCRQCGDIVIQGECRHADNDKVFVSGTKMREMIQSGQAIPEECMRPEINKILLNHPNPFV</sequence>
<evidence type="ECO:0000313" key="12">
    <source>
        <dbReference type="Proteomes" id="UP000228510"/>
    </source>
</evidence>
<evidence type="ECO:0000256" key="1">
    <source>
        <dbReference type="ARBA" id="ARBA00005048"/>
    </source>
</evidence>
<dbReference type="PANTHER" id="PTHR43509">
    <property type="match status" value="1"/>
</dbReference>
<accession>A0A2H0V1L2</accession>
<dbReference type="CDD" id="cd00517">
    <property type="entry name" value="ATPS"/>
    <property type="match status" value="1"/>
</dbReference>
<dbReference type="EC" id="2.7.7.4" evidence="8"/>
<dbReference type="NCBIfam" id="TIGR00339">
    <property type="entry name" value="sopT"/>
    <property type="match status" value="1"/>
</dbReference>
<dbReference type="InterPro" id="IPR024951">
    <property type="entry name" value="Sulfurylase_cat_dom"/>
</dbReference>
<protein>
    <recommendedName>
        <fullName evidence="8">Sulfate adenylyltransferase</fullName>
        <ecNumber evidence="8">2.7.7.4</ecNumber>
    </recommendedName>
    <alternativeName>
        <fullName evidence="8">ATP-sulfurylase</fullName>
    </alternativeName>
    <alternativeName>
        <fullName evidence="8">Sulfate adenylate transferase</fullName>
        <shortName evidence="8">SAT</shortName>
    </alternativeName>
</protein>
<evidence type="ECO:0000259" key="9">
    <source>
        <dbReference type="Pfam" id="PF01747"/>
    </source>
</evidence>
<dbReference type="InterPro" id="IPR015947">
    <property type="entry name" value="PUA-like_sf"/>
</dbReference>
<keyword evidence="4 8" id="KW-0547">Nucleotide-binding</keyword>
<dbReference type="PANTHER" id="PTHR43509:SF1">
    <property type="entry name" value="SULFATE ADENYLYLTRANSFERASE"/>
    <property type="match status" value="1"/>
</dbReference>
<reference evidence="12" key="1">
    <citation type="submission" date="2017-09" db="EMBL/GenBank/DDBJ databases">
        <title>Depth-based differentiation of microbial function through sediment-hosted aquifers and enrichment of novel symbionts in the deep terrestrial subsurface.</title>
        <authorList>
            <person name="Probst A.J."/>
            <person name="Ladd B."/>
            <person name="Jarett J.K."/>
            <person name="Geller-Mcgrath D.E."/>
            <person name="Sieber C.M.K."/>
            <person name="Emerson J.B."/>
            <person name="Anantharaman K."/>
            <person name="Thomas B.C."/>
            <person name="Malmstrom R."/>
            <person name="Stieglmeier M."/>
            <person name="Klingl A."/>
            <person name="Woyke T."/>
            <person name="Ryan C.M."/>
            <person name="Banfield J.F."/>
        </authorList>
    </citation>
    <scope>NUCLEOTIDE SEQUENCE [LARGE SCALE GENOMIC DNA]</scope>
</reference>
<keyword evidence="5 8" id="KW-0067">ATP-binding</keyword>
<evidence type="ECO:0000313" key="11">
    <source>
        <dbReference type="EMBL" id="PIR92250.1"/>
    </source>
</evidence>
<dbReference type="SUPFAM" id="SSF88697">
    <property type="entry name" value="PUA domain-like"/>
    <property type="match status" value="1"/>
</dbReference>
<evidence type="ECO:0000256" key="3">
    <source>
        <dbReference type="ARBA" id="ARBA00022695"/>
    </source>
</evidence>
<dbReference type="GO" id="GO:0005524">
    <property type="term" value="F:ATP binding"/>
    <property type="evidence" value="ECO:0007669"/>
    <property type="project" value="UniProtKB-KW"/>
</dbReference>
<evidence type="ECO:0000256" key="4">
    <source>
        <dbReference type="ARBA" id="ARBA00022741"/>
    </source>
</evidence>
<feature type="domain" description="Sulphate adenylyltransferase catalytic" evidence="9">
    <location>
        <begin position="145"/>
        <end position="355"/>
    </location>
</feature>
<comment type="catalytic activity">
    <reaction evidence="7 8">
        <text>sulfate + ATP + H(+) = adenosine 5'-phosphosulfate + diphosphate</text>
        <dbReference type="Rhea" id="RHEA:18133"/>
        <dbReference type="ChEBI" id="CHEBI:15378"/>
        <dbReference type="ChEBI" id="CHEBI:16189"/>
        <dbReference type="ChEBI" id="CHEBI:30616"/>
        <dbReference type="ChEBI" id="CHEBI:33019"/>
        <dbReference type="ChEBI" id="CHEBI:58243"/>
        <dbReference type="EC" id="2.7.7.4"/>
    </reaction>
</comment>
<dbReference type="Proteomes" id="UP000228510">
    <property type="component" value="Unassembled WGS sequence"/>
</dbReference>
<organism evidence="11 12">
    <name type="scientific">Candidatus Falkowbacteria bacterium CG10_big_fil_rev_8_21_14_0_10_44_15</name>
    <dbReference type="NCBI Taxonomy" id="1974569"/>
    <lineage>
        <taxon>Bacteria</taxon>
        <taxon>Candidatus Falkowiibacteriota</taxon>
    </lineage>
</organism>
<dbReference type="AlphaFoldDB" id="A0A2H0V1L2"/>
<comment type="caution">
    <text evidence="11">The sequence shown here is derived from an EMBL/GenBank/DDBJ whole genome shotgun (WGS) entry which is preliminary data.</text>
</comment>
<dbReference type="InterPro" id="IPR020792">
    <property type="entry name" value="SO4_adenylyltransferase_pro"/>
</dbReference>
<evidence type="ECO:0000259" key="10">
    <source>
        <dbReference type="Pfam" id="PF14306"/>
    </source>
</evidence>
<dbReference type="InterPro" id="IPR002650">
    <property type="entry name" value="Sulphate_adenylyltransferase"/>
</dbReference>
<name>A0A2H0V1L2_9BACT</name>
<dbReference type="Gene3D" id="3.10.400.10">
    <property type="entry name" value="Sulfate adenylyltransferase"/>
    <property type="match status" value="1"/>
</dbReference>
<dbReference type="SUPFAM" id="SSF52374">
    <property type="entry name" value="Nucleotidylyl transferase"/>
    <property type="match status" value="1"/>
</dbReference>
<feature type="domain" description="ATP-sulfurylase PUA-like" evidence="10">
    <location>
        <begin position="10"/>
        <end position="137"/>
    </location>
</feature>
<comment type="pathway">
    <text evidence="1 8">Sulfur metabolism; hydrogen sulfide biosynthesis; sulfite from sulfate: step 1/3.</text>
</comment>
<proteinExistence type="inferred from homology"/>
<keyword evidence="2 8" id="KW-0808">Transferase</keyword>
<dbReference type="Pfam" id="PF14306">
    <property type="entry name" value="PUA_2"/>
    <property type="match status" value="1"/>
</dbReference>
<dbReference type="EMBL" id="PFAT01000034">
    <property type="protein sequence ID" value="PIR92250.1"/>
    <property type="molecule type" value="Genomic_DNA"/>
</dbReference>
<evidence type="ECO:0000256" key="6">
    <source>
        <dbReference type="ARBA" id="ARBA00037980"/>
    </source>
</evidence>
<dbReference type="InterPro" id="IPR014729">
    <property type="entry name" value="Rossmann-like_a/b/a_fold"/>
</dbReference>
<dbReference type="Pfam" id="PF01747">
    <property type="entry name" value="ATP-sulfurylase"/>
    <property type="match status" value="1"/>
</dbReference>
<keyword evidence="3 8" id="KW-0548">Nucleotidyltransferase</keyword>
<dbReference type="GO" id="GO:0070814">
    <property type="term" value="P:hydrogen sulfide biosynthetic process"/>
    <property type="evidence" value="ECO:0007669"/>
    <property type="project" value="UniProtKB-UniRule"/>
</dbReference>
<dbReference type="HAMAP" id="MF_00066">
    <property type="entry name" value="Sulf_adenylyltr"/>
    <property type="match status" value="1"/>
</dbReference>
<dbReference type="InterPro" id="IPR025980">
    <property type="entry name" value="ATP-Sase_PUA-like_dom"/>
</dbReference>
<evidence type="ECO:0000256" key="8">
    <source>
        <dbReference type="HAMAP-Rule" id="MF_00066"/>
    </source>
</evidence>
<dbReference type="Gene3D" id="3.40.50.620">
    <property type="entry name" value="HUPs"/>
    <property type="match status" value="1"/>
</dbReference>
<gene>
    <name evidence="8 11" type="primary">sat</name>
    <name evidence="11" type="ORF">COU01_02755</name>
</gene>